<dbReference type="AlphaFoldDB" id="A0A1M4ZXE7"/>
<dbReference type="Proteomes" id="UP000184406">
    <property type="component" value="Unassembled WGS sequence"/>
</dbReference>
<dbReference type="SUPFAM" id="SSF88659">
    <property type="entry name" value="Sigma3 and sigma4 domains of RNA polymerase sigma factors"/>
    <property type="match status" value="1"/>
</dbReference>
<dbReference type="EMBL" id="FQUX01000003">
    <property type="protein sequence ID" value="SHF22720.1"/>
    <property type="molecule type" value="Genomic_DNA"/>
</dbReference>
<reference evidence="2" key="1">
    <citation type="submission" date="2016-11" db="EMBL/GenBank/DDBJ databases">
        <authorList>
            <person name="Varghese N."/>
            <person name="Submissions S."/>
        </authorList>
    </citation>
    <scope>NUCLEOTIDE SEQUENCE [LARGE SCALE GENOMIC DNA]</scope>
    <source>
        <strain evidence="2">DSM 17539</strain>
    </source>
</reference>
<evidence type="ECO:0000313" key="2">
    <source>
        <dbReference type="Proteomes" id="UP000184406"/>
    </source>
</evidence>
<dbReference type="InterPro" id="IPR013324">
    <property type="entry name" value="RNA_pol_sigma_r3/r4-like"/>
</dbReference>
<accession>A0A1M4ZXE7</accession>
<sequence>MEIAPQLDISENAIEKHISCATKSIKKWLKEKNSSLVLIFLNYMNLTIY</sequence>
<name>A0A1M4ZXE7_9FLAO</name>
<gene>
    <name evidence="1" type="ORF">SAMN03080594_1034</name>
</gene>
<protein>
    <submittedName>
        <fullName evidence="1">Uncharacterized protein</fullName>
    </submittedName>
</protein>
<keyword evidence="2" id="KW-1185">Reference proteome</keyword>
<evidence type="ECO:0000313" key="1">
    <source>
        <dbReference type="EMBL" id="SHF22720.1"/>
    </source>
</evidence>
<organism evidence="1 2">
    <name type="scientific">Arenibacter palladensis</name>
    <dbReference type="NCBI Taxonomy" id="237373"/>
    <lineage>
        <taxon>Bacteria</taxon>
        <taxon>Pseudomonadati</taxon>
        <taxon>Bacteroidota</taxon>
        <taxon>Flavobacteriia</taxon>
        <taxon>Flavobacteriales</taxon>
        <taxon>Flavobacteriaceae</taxon>
        <taxon>Arenibacter</taxon>
    </lineage>
</organism>
<proteinExistence type="predicted"/>